<evidence type="ECO:0000313" key="6">
    <source>
        <dbReference type="EMBL" id="RPE08390.1"/>
    </source>
</evidence>
<dbReference type="Pfam" id="PF13715">
    <property type="entry name" value="CarbopepD_reg_2"/>
    <property type="match status" value="1"/>
</dbReference>
<keyword evidence="7" id="KW-1185">Reference proteome</keyword>
<keyword evidence="1" id="KW-1134">Transmembrane beta strand</keyword>
<keyword evidence="1" id="KW-0998">Cell outer membrane</keyword>
<dbReference type="SUPFAM" id="SSF56935">
    <property type="entry name" value="Porins"/>
    <property type="match status" value="1"/>
</dbReference>
<keyword evidence="1" id="KW-0813">Transport</keyword>
<dbReference type="FunFam" id="2.170.130.10:FF:000003">
    <property type="entry name" value="SusC/RagA family TonB-linked outer membrane protein"/>
    <property type="match status" value="1"/>
</dbReference>
<dbReference type="Gene3D" id="2.60.40.1120">
    <property type="entry name" value="Carboxypeptidase-like, regulatory domain"/>
    <property type="match status" value="1"/>
</dbReference>
<dbReference type="InterPro" id="IPR039426">
    <property type="entry name" value="TonB-dep_rcpt-like"/>
</dbReference>
<dbReference type="AlphaFoldDB" id="A0A3N4PXJ9"/>
<keyword evidence="6" id="KW-0675">Receptor</keyword>
<proteinExistence type="inferred from homology"/>
<feature type="signal peptide" evidence="3">
    <location>
        <begin position="1"/>
        <end position="27"/>
    </location>
</feature>
<dbReference type="InterPro" id="IPR000531">
    <property type="entry name" value="Beta-barrel_TonB"/>
</dbReference>
<feature type="domain" description="TonB-dependent receptor-like beta-barrel" evidence="4">
    <location>
        <begin position="444"/>
        <end position="903"/>
    </location>
</feature>
<dbReference type="Pfam" id="PF07715">
    <property type="entry name" value="Plug"/>
    <property type="match status" value="1"/>
</dbReference>
<dbReference type="NCBIfam" id="TIGR04057">
    <property type="entry name" value="SusC_RagA_signa"/>
    <property type="match status" value="1"/>
</dbReference>
<dbReference type="InterPro" id="IPR008969">
    <property type="entry name" value="CarboxyPept-like_regulatory"/>
</dbReference>
<dbReference type="OrthoDB" id="721000at2"/>
<dbReference type="Pfam" id="PF00593">
    <property type="entry name" value="TonB_dep_Rec_b-barrel"/>
    <property type="match status" value="1"/>
</dbReference>
<dbReference type="InterPro" id="IPR023996">
    <property type="entry name" value="TonB-dep_OMP_SusC/RagA"/>
</dbReference>
<organism evidence="6 7">
    <name type="scientific">Chitinophaga lutea</name>
    <dbReference type="NCBI Taxonomy" id="2488634"/>
    <lineage>
        <taxon>Bacteria</taxon>
        <taxon>Pseudomonadati</taxon>
        <taxon>Bacteroidota</taxon>
        <taxon>Chitinophagia</taxon>
        <taxon>Chitinophagales</taxon>
        <taxon>Chitinophagaceae</taxon>
        <taxon>Chitinophaga</taxon>
    </lineage>
</organism>
<evidence type="ECO:0000256" key="3">
    <source>
        <dbReference type="SAM" id="SignalP"/>
    </source>
</evidence>
<dbReference type="SUPFAM" id="SSF49464">
    <property type="entry name" value="Carboxypeptidase regulatory domain-like"/>
    <property type="match status" value="1"/>
</dbReference>
<evidence type="ECO:0000256" key="2">
    <source>
        <dbReference type="RuleBase" id="RU003357"/>
    </source>
</evidence>
<dbReference type="Gene3D" id="2.170.130.10">
    <property type="entry name" value="TonB-dependent receptor, plug domain"/>
    <property type="match status" value="1"/>
</dbReference>
<dbReference type="InterPro" id="IPR037066">
    <property type="entry name" value="Plug_dom_sf"/>
</dbReference>
<dbReference type="InterPro" id="IPR012910">
    <property type="entry name" value="Plug_dom"/>
</dbReference>
<dbReference type="Proteomes" id="UP000278351">
    <property type="component" value="Unassembled WGS sequence"/>
</dbReference>
<gene>
    <name evidence="6" type="ORF">EGT74_15170</name>
</gene>
<keyword evidence="2" id="KW-0798">TonB box</keyword>
<dbReference type="GO" id="GO:0009279">
    <property type="term" value="C:cell outer membrane"/>
    <property type="evidence" value="ECO:0007669"/>
    <property type="project" value="UniProtKB-SubCell"/>
</dbReference>
<accession>A0A3N4PXJ9</accession>
<comment type="similarity">
    <text evidence="1 2">Belongs to the TonB-dependent receptor family.</text>
</comment>
<dbReference type="PROSITE" id="PS00018">
    <property type="entry name" value="EF_HAND_1"/>
    <property type="match status" value="1"/>
</dbReference>
<dbReference type="PROSITE" id="PS52016">
    <property type="entry name" value="TONB_DEPENDENT_REC_3"/>
    <property type="match status" value="1"/>
</dbReference>
<dbReference type="RefSeq" id="WP_123847393.1">
    <property type="nucleotide sequence ID" value="NZ_RPDH01000002.1"/>
</dbReference>
<keyword evidence="3" id="KW-0732">Signal</keyword>
<evidence type="ECO:0000256" key="1">
    <source>
        <dbReference type="PROSITE-ProRule" id="PRU01360"/>
    </source>
</evidence>
<comment type="subcellular location">
    <subcellularLocation>
        <location evidence="1">Cell outer membrane</location>
        <topology evidence="1">Multi-pass membrane protein</topology>
    </subcellularLocation>
</comment>
<evidence type="ECO:0000259" key="4">
    <source>
        <dbReference type="Pfam" id="PF00593"/>
    </source>
</evidence>
<evidence type="ECO:0000313" key="7">
    <source>
        <dbReference type="Proteomes" id="UP000278351"/>
    </source>
</evidence>
<feature type="chain" id="PRO_5018095365" evidence="3">
    <location>
        <begin position="28"/>
        <end position="1089"/>
    </location>
</feature>
<dbReference type="EMBL" id="RPDH01000002">
    <property type="protein sequence ID" value="RPE08390.1"/>
    <property type="molecule type" value="Genomic_DNA"/>
</dbReference>
<protein>
    <submittedName>
        <fullName evidence="6">TonB-dependent receptor</fullName>
    </submittedName>
</protein>
<feature type="domain" description="TonB-dependent receptor plug" evidence="5">
    <location>
        <begin position="125"/>
        <end position="232"/>
    </location>
</feature>
<sequence length="1089" mass="120196">MLKKLCFGFAFSCMLLSLCLVSSLARAQNKTAVIGNVTDSAGMPLPGVSVMLSTNKSVGTATDVNGKFVLEVPAGAVLIFRYVGFKDQSVTVSDPKKVISVVLLSSETVLKDFVVTAFGKKQVKEAVVGSVATITPDNLRTSASNLTNALAGQVAGIIGYQQSGQPGLDNSNFFIRGVTTFGYRQNPLILIDNVELTANDLARLQVNDIASFSILKDASATALYGARGANGVILVTTKEGKAGKTKLNLVLETAISQPTKTLKLADPITYMKLYNEASTTRDPLSPIVFDADKIYNTEQTLKNAPGSNPYVYPAVDWLDMLFKKNTNTQRGHLNISGGGDVARYSVSGSFSNDNGMLKKSPANNFNNNVKFRNYQLRSNVNVKLTKSTELVLRLWGNFNDYSGPLTNDASFSSDLYSAAVHTSPVLFPAYYAPDTANRLVQHILFGNSSQGGSTGPSSGVGYANPYAQMLRGYKRFSESRMSATVELNQDFESIIPGLKFNGFFSTNRYSYFDNTMAYNPFYYTVSPQDYNRATNTYRLTWLNSLPGGVFQGGPGSGNSGAATEYLVYSPGGKDANTFIHLQAMLDYNKQLGDHSIQASLIGVRQQRLVANGIDPVTREASLQYSLPYRNLNLAGRAGYNYKSRYFAEFNFGYNGSERFDENHRFGFFPTIGASWMVSREKFWTGGLANVISSLKLRASYGLSGNDDIGQQRFFYLSDVNLTGGNGASFGVNNEYSRSGVRIRNYENKSVTWETARILNTGIEMDLFKDIQLIAEYWQQDRRNILMARNIPSSMGLEASILTNVGTVKVNGLDLTANYNRSFSRDFRVEFMSNFTYSKGTFGTYEEPAYAEPWRYVSGTMLRQRFGYIAERLFVDDKEAQSSPTQQFGGNAVRGGDIKYRDLNGDGRITVADMAPIGLPTVPQVMYGFGISLNYKGIELNARFQGQSRVSLFMDPRSVSPFVVPPSPQIQSQSQVLQAFADNHWSEDNQDLYALYPRMGVSAQAIENNLQSSTWWMRDGSFLRLKTAEIGYALPVKLTKRLGLGYTRVYVNGMNLFNITKFDLWDPELGGNGFSYPIQRAYNIGINVNL</sequence>
<reference evidence="6 7" key="1">
    <citation type="submission" date="2018-11" db="EMBL/GenBank/DDBJ databases">
        <title>Chitinophaga lutea sp.nov., isolate from arsenic contaminated soil.</title>
        <authorList>
            <person name="Zong Y."/>
        </authorList>
    </citation>
    <scope>NUCLEOTIDE SEQUENCE [LARGE SCALE GENOMIC DNA]</scope>
    <source>
        <strain evidence="6 7">ZY74</strain>
    </source>
</reference>
<dbReference type="InterPro" id="IPR018247">
    <property type="entry name" value="EF_Hand_1_Ca_BS"/>
</dbReference>
<dbReference type="InterPro" id="IPR023997">
    <property type="entry name" value="TonB-dep_OMP_SusC/RagA_CS"/>
</dbReference>
<comment type="caution">
    <text evidence="6">The sequence shown here is derived from an EMBL/GenBank/DDBJ whole genome shotgun (WGS) entry which is preliminary data.</text>
</comment>
<keyword evidence="1" id="KW-0812">Transmembrane</keyword>
<dbReference type="NCBIfam" id="TIGR04056">
    <property type="entry name" value="OMP_RagA_SusC"/>
    <property type="match status" value="1"/>
</dbReference>
<name>A0A3N4PXJ9_9BACT</name>
<keyword evidence="1 2" id="KW-0472">Membrane</keyword>
<evidence type="ECO:0000259" key="5">
    <source>
        <dbReference type="Pfam" id="PF07715"/>
    </source>
</evidence>